<dbReference type="AlphaFoldDB" id="D5AXU9"/>
<keyword evidence="1" id="KW-0812">Transmembrane</keyword>
<evidence type="ECO:0000256" key="1">
    <source>
        <dbReference type="SAM" id="Phobius"/>
    </source>
</evidence>
<sequence length="51" mass="5885">MYVFMSIVKSIHALIKLTLITCVFSFLGALIIDMAYIKKYFDTAPLWNINI</sequence>
<gene>
    <name evidence="2" type="ORF">rpr22_CDSx744</name>
</gene>
<keyword evidence="1" id="KW-0472">Membrane</keyword>
<evidence type="ECO:0000313" key="3">
    <source>
        <dbReference type="Proteomes" id="UP000006931"/>
    </source>
</evidence>
<proteinExistence type="predicted"/>
<evidence type="ECO:0000313" key="2">
    <source>
        <dbReference type="EMBL" id="ADE30238.1"/>
    </source>
</evidence>
<organism evidence="2 3">
    <name type="scientific">Rickettsia prowazekii (strain Rp22)</name>
    <dbReference type="NCBI Taxonomy" id="449216"/>
    <lineage>
        <taxon>Bacteria</taxon>
        <taxon>Pseudomonadati</taxon>
        <taxon>Pseudomonadota</taxon>
        <taxon>Alphaproteobacteria</taxon>
        <taxon>Rickettsiales</taxon>
        <taxon>Rickettsiaceae</taxon>
        <taxon>Rickettsieae</taxon>
        <taxon>Rickettsia</taxon>
        <taxon>typhus group</taxon>
    </lineage>
</organism>
<dbReference type="Proteomes" id="UP000006931">
    <property type="component" value="Chromosome"/>
</dbReference>
<keyword evidence="1" id="KW-1133">Transmembrane helix</keyword>
<dbReference type="HOGENOM" id="CLU_3103296_0_0_5"/>
<dbReference type="KEGG" id="rpq:rpr22_CDSx744"/>
<feature type="transmembrane region" description="Helical" evidence="1">
    <location>
        <begin position="12"/>
        <end position="32"/>
    </location>
</feature>
<dbReference type="EMBL" id="CP001584">
    <property type="protein sequence ID" value="ADE30238.1"/>
    <property type="molecule type" value="Genomic_DNA"/>
</dbReference>
<accession>D5AXU9</accession>
<reference evidence="2 3" key="1">
    <citation type="journal article" date="2010" name="Genome Res.">
        <title>Genomic, proteomic, and transcriptomic analysis of virulent and avirulent Rickettsia prowazekii reveals its adaptive mutation capabilities.</title>
        <authorList>
            <person name="Bechah Y."/>
            <person name="El Karkouri K."/>
            <person name="Mediannikov O."/>
            <person name="Leroy Q."/>
            <person name="Pelletier N."/>
            <person name="Robert C."/>
            <person name="Medigue C."/>
            <person name="Mege J.L."/>
            <person name="Raoult D."/>
        </authorList>
    </citation>
    <scope>NUCLEOTIDE SEQUENCE [LARGE SCALE GENOMIC DNA]</scope>
    <source>
        <strain evidence="2 3">Rp22</strain>
    </source>
</reference>
<protein>
    <submittedName>
        <fullName evidence="2">Uncharacterized protein</fullName>
    </submittedName>
</protein>
<name>D5AXU9_RICPP</name>